<dbReference type="SUPFAM" id="SSF52540">
    <property type="entry name" value="P-loop containing nucleoside triphosphate hydrolases"/>
    <property type="match status" value="1"/>
</dbReference>
<dbReference type="PANTHER" id="PTHR32182">
    <property type="entry name" value="DNA REPLICATION AND REPAIR PROTEIN RECF"/>
    <property type="match status" value="1"/>
</dbReference>
<dbReference type="Gene3D" id="3.40.50.300">
    <property type="entry name" value="P-loop containing nucleotide triphosphate hydrolases"/>
    <property type="match status" value="1"/>
</dbReference>
<dbReference type="InterPro" id="IPR041685">
    <property type="entry name" value="AAA_GajA/Old/RecF-like"/>
</dbReference>
<protein>
    <submittedName>
        <fullName evidence="2">Predicted ATPase</fullName>
    </submittedName>
</protein>
<evidence type="ECO:0000259" key="1">
    <source>
        <dbReference type="Pfam" id="PF13175"/>
    </source>
</evidence>
<proteinExistence type="predicted"/>
<dbReference type="InterPro" id="IPR027417">
    <property type="entry name" value="P-loop_NTPase"/>
</dbReference>
<dbReference type="PANTHER" id="PTHR32182:SF22">
    <property type="entry name" value="ATP-DEPENDENT ENDONUCLEASE, OLD FAMILY-RELATED"/>
    <property type="match status" value="1"/>
</dbReference>
<organism evidence="2 3">
    <name type="scientific">Chryseobacterium taihuense</name>
    <dbReference type="NCBI Taxonomy" id="1141221"/>
    <lineage>
        <taxon>Bacteria</taxon>
        <taxon>Pseudomonadati</taxon>
        <taxon>Bacteroidota</taxon>
        <taxon>Flavobacteriia</taxon>
        <taxon>Flavobacteriales</taxon>
        <taxon>Weeksellaceae</taxon>
        <taxon>Chryseobacterium group</taxon>
        <taxon>Chryseobacterium</taxon>
    </lineage>
</organism>
<gene>
    <name evidence="2" type="ORF">SAMN05216273_106126</name>
</gene>
<keyword evidence="3" id="KW-1185">Reference proteome</keyword>
<dbReference type="Pfam" id="PF13175">
    <property type="entry name" value="AAA_15"/>
    <property type="match status" value="1"/>
</dbReference>
<dbReference type="Proteomes" id="UP000199242">
    <property type="component" value="Unassembled WGS sequence"/>
</dbReference>
<dbReference type="RefSeq" id="WP_089743220.1">
    <property type="nucleotide sequence ID" value="NZ_FNHD01000006.1"/>
</dbReference>
<evidence type="ECO:0000313" key="2">
    <source>
        <dbReference type="EMBL" id="SDL79436.1"/>
    </source>
</evidence>
<evidence type="ECO:0000313" key="3">
    <source>
        <dbReference type="Proteomes" id="UP000199242"/>
    </source>
</evidence>
<reference evidence="2 3" key="1">
    <citation type="submission" date="2016-10" db="EMBL/GenBank/DDBJ databases">
        <authorList>
            <person name="Varghese N."/>
            <person name="Submissions S."/>
        </authorList>
    </citation>
    <scope>NUCLEOTIDE SEQUENCE [LARGE SCALE GENOMIC DNA]</scope>
    <source>
        <strain evidence="2 3">CGMCC 1.10941</strain>
    </source>
</reference>
<accession>A0ABY0QT64</accession>
<dbReference type="EMBL" id="FNHD01000006">
    <property type="protein sequence ID" value="SDL79436.1"/>
    <property type="molecule type" value="Genomic_DNA"/>
</dbReference>
<name>A0ABY0QT64_9FLAO</name>
<feature type="domain" description="Endonuclease GajA/Old nuclease/RecF-like AAA" evidence="1">
    <location>
        <begin position="1"/>
        <end position="386"/>
    </location>
</feature>
<sequence length="461" mass="53338">MITKIKINGFKSFHNFEMTFTPFTIIAGANASGKSNLFDALELLSKLAEADNIKKALQSQRGDFTELFSMYDKGIYADIMEFEVEMLVNQKVKDAWGNEATLKYTRLQYQLKLRRFTNQSGLDDIEVFHEKLINLKKDNEDRWIKIIPKDRIELWRPKVDGNRKGKPYLDTIQKNGIDTVVIHQDGSKGTFRQIPIVNANRTVLSSIDNVDFKHVLAAKEEMKSWKFLQLNPDDLREPTNKSNGEDEITSSGRNLAAALYRISLNSSFALKEISRKLNKFLPQFIEVKVYDDKENRQFIIKLIDKDKKEYTSRVLSEGTLRILTLCILEYDDNFGSLLCFEEPENGIHPARITTMLDLLADLSTDFLDNELPLKQVIVNTHSSVLVGEFWTNYKSDENKSLWFSKMVTKTDFYKNEKIKFETTKLSPVDKNFIADLFFDRKVSIITVKDYLDNGKFSIEDE</sequence>
<comment type="caution">
    <text evidence="2">The sequence shown here is derived from an EMBL/GenBank/DDBJ whole genome shotgun (WGS) entry which is preliminary data.</text>
</comment>